<evidence type="ECO:0000313" key="3">
    <source>
        <dbReference type="Proteomes" id="UP000238348"/>
    </source>
</evidence>
<evidence type="ECO:0000256" key="1">
    <source>
        <dbReference type="SAM" id="SignalP"/>
    </source>
</evidence>
<protein>
    <recommendedName>
        <fullName evidence="4">Autotransporter</fullName>
    </recommendedName>
</protein>
<reference evidence="2 3" key="1">
    <citation type="submission" date="2015-09" db="EMBL/GenBank/DDBJ databases">
        <title>Sorangium comparison.</title>
        <authorList>
            <person name="Zaburannyi N."/>
            <person name="Bunk B."/>
            <person name="Overmann J."/>
            <person name="Mueller R."/>
        </authorList>
    </citation>
    <scope>NUCLEOTIDE SEQUENCE [LARGE SCALE GENOMIC DNA]</scope>
    <source>
        <strain evidence="2 3">So ce26</strain>
    </source>
</reference>
<proteinExistence type="predicted"/>
<dbReference type="Proteomes" id="UP000238348">
    <property type="component" value="Chromosome"/>
</dbReference>
<name>A0A2L0EMN5_SORCE</name>
<sequence>MSQRSRRVSWALLATALVSAAQPASADVTFVGSVSPPDPAPTDTLVVGAGIEQVGEVLVSNRGRLLSAGARVGYGQGTGTVEVLGYGASWINSGPLELASGPGSRGALVVRRGAQVTTDDLVVGARGYTAEGRVLVEGYDATLTSRASAHIGRSEAISALEVRQGASFFSNHVYLGDCPVCGGAATAAGAHTRWISAGDFVVGVRGTLVVRDGAELTTVDAALGSPRGDGLDPVARATVSGWGATWTNQGLLRVGAGSFAGLSVGAYGALVTDEAVIRSELGGSFVQVNAPQASWINGGDVAVLASLSSSPSLLVDRGGLVHIGGLLRTAPRVEGGSLPYLGPSVRLVRGDLIAGAIEVEEGDLDFAGGRLSTGSFAGDLVNTQGGALLVGGSHPATAVAGSYRQGPDAALRITVAGPGAAPLLDVDGDVDLDGALEVRAAAGATPFQEGDTVALLGWSGDLSGAFAAVEIALPLAPGLAWDTSALYTTGEITAVSAP</sequence>
<evidence type="ECO:0008006" key="4">
    <source>
        <dbReference type="Google" id="ProtNLM"/>
    </source>
</evidence>
<gene>
    <name evidence="2" type="ORF">SOCE26_019590</name>
</gene>
<evidence type="ECO:0000313" key="2">
    <source>
        <dbReference type="EMBL" id="AUX40558.1"/>
    </source>
</evidence>
<dbReference type="AlphaFoldDB" id="A0A2L0EMN5"/>
<feature type="signal peptide" evidence="1">
    <location>
        <begin position="1"/>
        <end position="26"/>
    </location>
</feature>
<organism evidence="2 3">
    <name type="scientific">Sorangium cellulosum</name>
    <name type="common">Polyangium cellulosum</name>
    <dbReference type="NCBI Taxonomy" id="56"/>
    <lineage>
        <taxon>Bacteria</taxon>
        <taxon>Pseudomonadati</taxon>
        <taxon>Myxococcota</taxon>
        <taxon>Polyangia</taxon>
        <taxon>Polyangiales</taxon>
        <taxon>Polyangiaceae</taxon>
        <taxon>Sorangium</taxon>
    </lineage>
</organism>
<accession>A0A2L0EMN5</accession>
<dbReference type="EMBL" id="CP012673">
    <property type="protein sequence ID" value="AUX40558.1"/>
    <property type="molecule type" value="Genomic_DNA"/>
</dbReference>
<dbReference type="OrthoDB" id="9804931at2"/>
<feature type="chain" id="PRO_5014720437" description="Autotransporter" evidence="1">
    <location>
        <begin position="27"/>
        <end position="498"/>
    </location>
</feature>
<keyword evidence="1" id="KW-0732">Signal</keyword>